<feature type="transmembrane region" description="Helical" evidence="1">
    <location>
        <begin position="114"/>
        <end position="132"/>
    </location>
</feature>
<sequence>MEQTLQIKVGIVTTLIMCGLIMFFTNIVYAIDEAGMISYGNCQGVGGFVPLECFQGSAKLTGAYYTEDLAPFINKVFVGAISLGAILAVLRLAWAGFVYMGTDMWGQKEKAKEIIRDTLLGLFLLLAVYLILKQINPDILSLNPTKNIKSIQTSDQNPLQSAPGDFFAPNAGAPYIGPNIIITP</sequence>
<evidence type="ECO:0000313" key="3">
    <source>
        <dbReference type="Proteomes" id="UP000177958"/>
    </source>
</evidence>
<dbReference type="Proteomes" id="UP000177958">
    <property type="component" value="Unassembled WGS sequence"/>
</dbReference>
<evidence type="ECO:0000313" key="2">
    <source>
        <dbReference type="EMBL" id="OGG57949.1"/>
    </source>
</evidence>
<dbReference type="EMBL" id="MFKX01000008">
    <property type="protein sequence ID" value="OGG57949.1"/>
    <property type="molecule type" value="Genomic_DNA"/>
</dbReference>
<dbReference type="InterPro" id="IPR043993">
    <property type="entry name" value="T4SS_pilin"/>
</dbReference>
<gene>
    <name evidence="2" type="ORF">A2853_03425</name>
</gene>
<feature type="transmembrane region" description="Helical" evidence="1">
    <location>
        <begin position="76"/>
        <end position="102"/>
    </location>
</feature>
<dbReference type="AlphaFoldDB" id="A0A1F6D928"/>
<proteinExistence type="predicted"/>
<keyword evidence="1" id="KW-0472">Membrane</keyword>
<protein>
    <submittedName>
        <fullName evidence="2">Uncharacterized protein</fullName>
    </submittedName>
</protein>
<comment type="caution">
    <text evidence="2">The sequence shown here is derived from an EMBL/GenBank/DDBJ whole genome shotgun (WGS) entry which is preliminary data.</text>
</comment>
<organism evidence="2 3">
    <name type="scientific">Candidatus Kaiserbacteria bacterium RIFCSPHIGHO2_01_FULL_55_17</name>
    <dbReference type="NCBI Taxonomy" id="1798484"/>
    <lineage>
        <taxon>Bacteria</taxon>
        <taxon>Candidatus Kaiseribacteriota</taxon>
    </lineage>
</organism>
<accession>A0A1F6D928</accession>
<keyword evidence="1" id="KW-0812">Transmembrane</keyword>
<feature type="transmembrane region" description="Helical" evidence="1">
    <location>
        <begin position="12"/>
        <end position="31"/>
    </location>
</feature>
<evidence type="ECO:0000256" key="1">
    <source>
        <dbReference type="SAM" id="Phobius"/>
    </source>
</evidence>
<dbReference type="Pfam" id="PF18895">
    <property type="entry name" value="T4SS_pilin"/>
    <property type="match status" value="1"/>
</dbReference>
<reference evidence="2 3" key="1">
    <citation type="journal article" date="2016" name="Nat. Commun.">
        <title>Thousands of microbial genomes shed light on interconnected biogeochemical processes in an aquifer system.</title>
        <authorList>
            <person name="Anantharaman K."/>
            <person name="Brown C.T."/>
            <person name="Hug L.A."/>
            <person name="Sharon I."/>
            <person name="Castelle C.J."/>
            <person name="Probst A.J."/>
            <person name="Thomas B.C."/>
            <person name="Singh A."/>
            <person name="Wilkins M.J."/>
            <person name="Karaoz U."/>
            <person name="Brodie E.L."/>
            <person name="Williams K.H."/>
            <person name="Hubbard S.S."/>
            <person name="Banfield J.F."/>
        </authorList>
    </citation>
    <scope>NUCLEOTIDE SEQUENCE [LARGE SCALE GENOMIC DNA]</scope>
</reference>
<name>A0A1F6D928_9BACT</name>
<keyword evidence="1" id="KW-1133">Transmembrane helix</keyword>